<keyword evidence="3" id="KW-1185">Reference proteome</keyword>
<keyword evidence="1" id="KW-0472">Membrane</keyword>
<evidence type="ECO:0000256" key="1">
    <source>
        <dbReference type="SAM" id="Phobius"/>
    </source>
</evidence>
<dbReference type="Proteomes" id="UP000199451">
    <property type="component" value="Unassembled WGS sequence"/>
</dbReference>
<keyword evidence="1" id="KW-0812">Transmembrane</keyword>
<sequence length="86" mass="9340">MSSDTHYRPLRYPLGVVGLVAVGFLLRAALRPIFERVTAGSATWLPMFGTVAQTVVVYSRVVTLFAAVLVPVAAFWLGMQYGQHSG</sequence>
<reference evidence="3" key="1">
    <citation type="submission" date="2016-10" db="EMBL/GenBank/DDBJ databases">
        <authorList>
            <person name="Varghese N."/>
            <person name="Submissions S."/>
        </authorList>
    </citation>
    <scope>NUCLEOTIDE SEQUENCE [LARGE SCALE GENOMIC DNA]</scope>
    <source>
        <strain evidence="3">CGMCC 1.10119</strain>
    </source>
</reference>
<accession>A0A1G9PMJ7</accession>
<organism evidence="2 3">
    <name type="scientific">Halogranum gelatinilyticum</name>
    <dbReference type="NCBI Taxonomy" id="660521"/>
    <lineage>
        <taxon>Archaea</taxon>
        <taxon>Methanobacteriati</taxon>
        <taxon>Methanobacteriota</taxon>
        <taxon>Stenosarchaea group</taxon>
        <taxon>Halobacteria</taxon>
        <taxon>Halobacteriales</taxon>
        <taxon>Haloferacaceae</taxon>
    </lineage>
</organism>
<proteinExistence type="predicted"/>
<dbReference type="AlphaFoldDB" id="A0A1G9PMJ7"/>
<protein>
    <submittedName>
        <fullName evidence="2">Uncharacterized protein</fullName>
    </submittedName>
</protein>
<dbReference type="RefSeq" id="WP_089693650.1">
    <property type="nucleotide sequence ID" value="NZ_FNHL01000001.1"/>
</dbReference>
<dbReference type="EMBL" id="FNHL01000001">
    <property type="protein sequence ID" value="SDL99934.1"/>
    <property type="molecule type" value="Genomic_DNA"/>
</dbReference>
<keyword evidence="1" id="KW-1133">Transmembrane helix</keyword>
<gene>
    <name evidence="2" type="ORF">SAMN04487949_0447</name>
</gene>
<evidence type="ECO:0000313" key="2">
    <source>
        <dbReference type="EMBL" id="SDL99934.1"/>
    </source>
</evidence>
<feature type="transmembrane region" description="Helical" evidence="1">
    <location>
        <begin position="12"/>
        <end position="30"/>
    </location>
</feature>
<name>A0A1G9PMJ7_9EURY</name>
<dbReference type="STRING" id="660521.SAMN04487949_0447"/>
<evidence type="ECO:0000313" key="3">
    <source>
        <dbReference type="Proteomes" id="UP000199451"/>
    </source>
</evidence>
<feature type="transmembrane region" description="Helical" evidence="1">
    <location>
        <begin position="50"/>
        <end position="77"/>
    </location>
</feature>